<name>A0PSV5_MYCUA</name>
<dbReference type="AlphaFoldDB" id="A0PSV5"/>
<dbReference type="EMBL" id="CP000325">
    <property type="protein sequence ID" value="ABL05424.1"/>
    <property type="molecule type" value="Genomic_DNA"/>
</dbReference>
<accession>A0PSV5</accession>
<dbReference type="Proteomes" id="UP000000765">
    <property type="component" value="Chromosome"/>
</dbReference>
<organism evidence="2 3">
    <name type="scientific">Mycobacterium ulcerans (strain Agy99)</name>
    <dbReference type="NCBI Taxonomy" id="362242"/>
    <lineage>
        <taxon>Bacteria</taxon>
        <taxon>Bacillati</taxon>
        <taxon>Actinomycetota</taxon>
        <taxon>Actinomycetes</taxon>
        <taxon>Mycobacteriales</taxon>
        <taxon>Mycobacteriaceae</taxon>
        <taxon>Mycobacterium</taxon>
        <taxon>Mycobacterium ulcerans group</taxon>
    </lineage>
</organism>
<keyword evidence="1" id="KW-0732">Signal</keyword>
<sequence length="92" mass="8960">MTAMRIGRMSLAAILATAPAAAAAMLGAASASAAPGVEGCVDVVGVSACTSVDIGVPNINAVENIPYVPVPNINLAKVKVNPGHVGAPGRGR</sequence>
<feature type="signal peptide" evidence="1">
    <location>
        <begin position="1"/>
        <end position="33"/>
    </location>
</feature>
<proteinExistence type="predicted"/>
<gene>
    <name evidence="2" type="ordered locus">MUL_3207</name>
</gene>
<dbReference type="HOGENOM" id="CLU_2330730_0_0_11"/>
<protein>
    <submittedName>
        <fullName evidence="2">Hypothetical secreted protein</fullName>
    </submittedName>
</protein>
<dbReference type="KEGG" id="mul:MUL_3207"/>
<feature type="chain" id="PRO_5002628772" evidence="1">
    <location>
        <begin position="34"/>
        <end position="92"/>
    </location>
</feature>
<evidence type="ECO:0000313" key="3">
    <source>
        <dbReference type="Proteomes" id="UP000000765"/>
    </source>
</evidence>
<dbReference type="eggNOG" id="ENOG503221P">
    <property type="taxonomic scope" value="Bacteria"/>
</dbReference>
<evidence type="ECO:0000313" key="2">
    <source>
        <dbReference type="EMBL" id="ABL05424.1"/>
    </source>
</evidence>
<evidence type="ECO:0000256" key="1">
    <source>
        <dbReference type="SAM" id="SignalP"/>
    </source>
</evidence>
<reference evidence="2 3" key="1">
    <citation type="journal article" date="2007" name="Genome Res.">
        <title>Reductive evolution and niche adaptation inferred from the genome of Mycobacterium ulcerans, the causative agent of Buruli ulcer.</title>
        <authorList>
            <person name="Stinear T.P."/>
            <person name="Seemann T."/>
            <person name="Pidot S."/>
            <person name="Frigui W."/>
            <person name="Reysset G."/>
            <person name="Garnier T."/>
            <person name="Meurice G."/>
            <person name="Simon D."/>
            <person name="Bouchier C."/>
            <person name="Ma L."/>
            <person name="Tichit M."/>
            <person name="Porter J.L."/>
            <person name="Ryan J."/>
            <person name="Johnson P.D."/>
            <person name="Davies J.K."/>
            <person name="Jenkin G.A."/>
            <person name="Small P.L."/>
            <person name="Jones L.M."/>
            <person name="Tekaia F."/>
            <person name="Laval F."/>
            <person name="Daffe M."/>
            <person name="Parkhill J."/>
            <person name="Cole S.T."/>
        </authorList>
    </citation>
    <scope>NUCLEOTIDE SEQUENCE [LARGE SCALE GENOMIC DNA]</scope>
    <source>
        <strain evidence="2 3">Agy99</strain>
    </source>
</reference>